<comment type="caution">
    <text evidence="1">The sequence shown here is derived from an EMBL/GenBank/DDBJ whole genome shotgun (WGS) entry which is preliminary data.</text>
</comment>
<reference evidence="1 2" key="1">
    <citation type="submission" date="2020-08" db="EMBL/GenBank/DDBJ databases">
        <title>Genomic Encyclopedia of Type Strains, Phase III (KMG-III): the genomes of soil and plant-associated and newly described type strains.</title>
        <authorList>
            <person name="Whitman W."/>
        </authorList>
    </citation>
    <scope>NUCLEOTIDE SEQUENCE [LARGE SCALE GENOMIC DNA]</scope>
    <source>
        <strain evidence="1 2">CECT 8960</strain>
    </source>
</reference>
<dbReference type="RefSeq" id="WP_184813520.1">
    <property type="nucleotide sequence ID" value="NZ_JACHJQ010000006.1"/>
</dbReference>
<accession>A0A7W7Q9Z5</accession>
<name>A0A7W7Q9Z5_9PSEU</name>
<dbReference type="Proteomes" id="UP000520767">
    <property type="component" value="Unassembled WGS sequence"/>
</dbReference>
<gene>
    <name evidence="1" type="ORF">FHR82_005667</name>
</gene>
<dbReference type="AlphaFoldDB" id="A0A7W7Q9Z5"/>
<organism evidence="1 2">
    <name type="scientific">Actinophytocola algeriensis</name>
    <dbReference type="NCBI Taxonomy" id="1768010"/>
    <lineage>
        <taxon>Bacteria</taxon>
        <taxon>Bacillati</taxon>
        <taxon>Actinomycetota</taxon>
        <taxon>Actinomycetes</taxon>
        <taxon>Pseudonocardiales</taxon>
        <taxon>Pseudonocardiaceae</taxon>
    </lineage>
</organism>
<sequence>MTPHEAHAAGLDIVADELTVVAAQLPDALGDQPLGGLVQSPIADLQSAMGEAAAALAHAVSTSDELGAALRRAAPR</sequence>
<proteinExistence type="predicted"/>
<evidence type="ECO:0000313" key="2">
    <source>
        <dbReference type="Proteomes" id="UP000520767"/>
    </source>
</evidence>
<evidence type="ECO:0000313" key="1">
    <source>
        <dbReference type="EMBL" id="MBB4909409.1"/>
    </source>
</evidence>
<protein>
    <recommendedName>
        <fullName evidence="3">Excreted virulence factor EspC (Type VII ESX diderm)</fullName>
    </recommendedName>
</protein>
<keyword evidence="2" id="KW-1185">Reference proteome</keyword>
<dbReference type="EMBL" id="JACHJQ010000006">
    <property type="protein sequence ID" value="MBB4909409.1"/>
    <property type="molecule type" value="Genomic_DNA"/>
</dbReference>
<evidence type="ECO:0008006" key="3">
    <source>
        <dbReference type="Google" id="ProtNLM"/>
    </source>
</evidence>